<dbReference type="OrthoDB" id="9812068at2"/>
<dbReference type="InterPro" id="IPR036034">
    <property type="entry name" value="PDZ_sf"/>
</dbReference>
<evidence type="ECO:0000256" key="6">
    <source>
        <dbReference type="SAM" id="Phobius"/>
    </source>
</evidence>
<dbReference type="Pfam" id="PF03572">
    <property type="entry name" value="Peptidase_S41"/>
    <property type="match status" value="1"/>
</dbReference>
<evidence type="ECO:0000256" key="3">
    <source>
        <dbReference type="ARBA" id="ARBA00022801"/>
    </source>
</evidence>
<dbReference type="PANTHER" id="PTHR32060:SF30">
    <property type="entry name" value="CARBOXY-TERMINAL PROCESSING PROTEASE CTPA"/>
    <property type="match status" value="1"/>
</dbReference>
<keyword evidence="6" id="KW-0812">Transmembrane</keyword>
<dbReference type="InterPro" id="IPR029045">
    <property type="entry name" value="ClpP/crotonase-like_dom_sf"/>
</dbReference>
<dbReference type="CDD" id="cd06782">
    <property type="entry name" value="cpPDZ_CPP-like"/>
    <property type="match status" value="1"/>
</dbReference>
<name>A0A380NIU6_9FIRM</name>
<dbReference type="InterPro" id="IPR005151">
    <property type="entry name" value="Tail-specific_protease"/>
</dbReference>
<evidence type="ECO:0000256" key="5">
    <source>
        <dbReference type="RuleBase" id="RU004404"/>
    </source>
</evidence>
<reference evidence="8 9" key="1">
    <citation type="submission" date="2018-06" db="EMBL/GenBank/DDBJ databases">
        <authorList>
            <consortium name="Pathogen Informatics"/>
            <person name="Doyle S."/>
        </authorList>
    </citation>
    <scope>NUCLEOTIDE SEQUENCE [LARGE SCALE GENOMIC DNA]</scope>
    <source>
        <strain evidence="8 9">NCTC12020</strain>
    </source>
</reference>
<dbReference type="SUPFAM" id="SSF52096">
    <property type="entry name" value="ClpP/crotonase"/>
    <property type="match status" value="1"/>
</dbReference>
<dbReference type="SMART" id="SM00228">
    <property type="entry name" value="PDZ"/>
    <property type="match status" value="1"/>
</dbReference>
<keyword evidence="6" id="KW-0472">Membrane</keyword>
<evidence type="ECO:0000313" key="8">
    <source>
        <dbReference type="EMBL" id="SUP40550.1"/>
    </source>
</evidence>
<dbReference type="Pfam" id="PF17820">
    <property type="entry name" value="PDZ_6"/>
    <property type="match status" value="1"/>
</dbReference>
<dbReference type="InterPro" id="IPR004447">
    <property type="entry name" value="Peptidase_S41A"/>
</dbReference>
<protein>
    <submittedName>
        <fullName evidence="8">Carboxy-terminal processing protease CtpB</fullName>
        <ecNumber evidence="8">3.4.21.102</ecNumber>
    </submittedName>
</protein>
<sequence>MKENFIKRWLPDSLKSGIQFAIKFTIAGLVFLWLVFWYISGSPAGAIKFFFTYFVASHFYMDPVAKNTLFEGSLAGMIDSLGEPHSQFLNEKAFNDIYMQTSGSYSGVGIVLGQDKEGLMKVATAIEGQPAATAGIKSGDIIVAIDGIKTSTLAMEDASKMIRGEEGTQVTLSVMRDNEIKEYIITRQQITLPTVKGRMLDDHIGYIRISQFAEPTGPDFAKIYKELKEKGMTKLVLDLRDNPGGLLTTAQEVSDYILPAGPIVTIQDRSGRVESYDSKGLEATIPLVVLINQGSASASEIIAGAVQDEKVGTIVGTNSYGKGTVQTVLSVLGDEGIKITIAKYHTPNDRVIDGTGIKPDVEVALPEEISSEADDTQLQKAIEILMTK</sequence>
<keyword evidence="3 5" id="KW-0378">Hydrolase</keyword>
<accession>A0A380NIU6</accession>
<dbReference type="Gene3D" id="2.30.42.10">
    <property type="match status" value="1"/>
</dbReference>
<dbReference type="NCBIfam" id="TIGR00225">
    <property type="entry name" value="prc"/>
    <property type="match status" value="1"/>
</dbReference>
<keyword evidence="2 5" id="KW-0645">Protease</keyword>
<dbReference type="PROSITE" id="PS50106">
    <property type="entry name" value="PDZ"/>
    <property type="match status" value="1"/>
</dbReference>
<dbReference type="CDD" id="cd07560">
    <property type="entry name" value="Peptidase_S41_CPP"/>
    <property type="match status" value="1"/>
</dbReference>
<proteinExistence type="inferred from homology"/>
<dbReference type="GO" id="GO:0030288">
    <property type="term" value="C:outer membrane-bounded periplasmic space"/>
    <property type="evidence" value="ECO:0007669"/>
    <property type="project" value="TreeGrafter"/>
</dbReference>
<dbReference type="Gene3D" id="3.30.750.44">
    <property type="match status" value="1"/>
</dbReference>
<dbReference type="SMART" id="SM00245">
    <property type="entry name" value="TSPc"/>
    <property type="match status" value="1"/>
</dbReference>
<dbReference type="GO" id="GO:0006508">
    <property type="term" value="P:proteolysis"/>
    <property type="evidence" value="ECO:0007669"/>
    <property type="project" value="UniProtKB-KW"/>
</dbReference>
<comment type="similarity">
    <text evidence="1 5">Belongs to the peptidase S41A family.</text>
</comment>
<dbReference type="Gene3D" id="3.90.226.10">
    <property type="entry name" value="2-enoyl-CoA Hydratase, Chain A, domain 1"/>
    <property type="match status" value="1"/>
</dbReference>
<dbReference type="EC" id="3.4.21.102" evidence="8"/>
<dbReference type="AlphaFoldDB" id="A0A380NIU6"/>
<dbReference type="PANTHER" id="PTHR32060">
    <property type="entry name" value="TAIL-SPECIFIC PROTEASE"/>
    <property type="match status" value="1"/>
</dbReference>
<keyword evidence="4 5" id="KW-0720">Serine protease</keyword>
<dbReference type="GO" id="GO:0004252">
    <property type="term" value="F:serine-type endopeptidase activity"/>
    <property type="evidence" value="ECO:0007669"/>
    <property type="project" value="UniProtKB-EC"/>
</dbReference>
<evidence type="ECO:0000259" key="7">
    <source>
        <dbReference type="PROSITE" id="PS50106"/>
    </source>
</evidence>
<feature type="transmembrane region" description="Helical" evidence="6">
    <location>
        <begin position="20"/>
        <end position="39"/>
    </location>
</feature>
<dbReference type="SUPFAM" id="SSF50156">
    <property type="entry name" value="PDZ domain-like"/>
    <property type="match status" value="1"/>
</dbReference>
<dbReference type="GO" id="GO:0007165">
    <property type="term" value="P:signal transduction"/>
    <property type="evidence" value="ECO:0007669"/>
    <property type="project" value="TreeGrafter"/>
</dbReference>
<evidence type="ECO:0000256" key="1">
    <source>
        <dbReference type="ARBA" id="ARBA00009179"/>
    </source>
</evidence>
<dbReference type="InterPro" id="IPR041489">
    <property type="entry name" value="PDZ_6"/>
</dbReference>
<evidence type="ECO:0000256" key="2">
    <source>
        <dbReference type="ARBA" id="ARBA00022670"/>
    </source>
</evidence>
<organism evidence="8 9">
    <name type="scientific">Veillonella criceti</name>
    <dbReference type="NCBI Taxonomy" id="103891"/>
    <lineage>
        <taxon>Bacteria</taxon>
        <taxon>Bacillati</taxon>
        <taxon>Bacillota</taxon>
        <taxon>Negativicutes</taxon>
        <taxon>Veillonellales</taxon>
        <taxon>Veillonellaceae</taxon>
        <taxon>Veillonella</taxon>
    </lineage>
</organism>
<dbReference type="InterPro" id="IPR001478">
    <property type="entry name" value="PDZ"/>
</dbReference>
<feature type="domain" description="PDZ" evidence="7">
    <location>
        <begin position="96"/>
        <end position="163"/>
    </location>
</feature>
<keyword evidence="6" id="KW-1133">Transmembrane helix</keyword>
<evidence type="ECO:0000313" key="9">
    <source>
        <dbReference type="Proteomes" id="UP000255367"/>
    </source>
</evidence>
<dbReference type="Proteomes" id="UP000255367">
    <property type="component" value="Unassembled WGS sequence"/>
</dbReference>
<dbReference type="RefSeq" id="WP_115309583.1">
    <property type="nucleotide sequence ID" value="NZ_UHIO01000001.1"/>
</dbReference>
<gene>
    <name evidence="8" type="primary">ctpB</name>
    <name evidence="8" type="ORF">NCTC12020_00323</name>
</gene>
<keyword evidence="9" id="KW-1185">Reference proteome</keyword>
<evidence type="ECO:0000256" key="4">
    <source>
        <dbReference type="ARBA" id="ARBA00022825"/>
    </source>
</evidence>
<dbReference type="EMBL" id="UHIO01000001">
    <property type="protein sequence ID" value="SUP40550.1"/>
    <property type="molecule type" value="Genomic_DNA"/>
</dbReference>